<dbReference type="NCBIfam" id="TIGR00464">
    <property type="entry name" value="gltX_bact"/>
    <property type="match status" value="1"/>
</dbReference>
<keyword evidence="6 8" id="KW-0648">Protein biosynthesis</keyword>
<sequence length="503" mass="59791">MKNIRVRFAPSPTGPLHIGNLRTALFNYLFAKKKKGSFIIRFEDTDKERYIKASEKHILNSLKWCGIQADEGPDNGNYGPYRQSKRKHIYKKYVKYLLKKNYAYYAFESKDELKQIRTEYKDKGKLFIYNYSTRKNLKNSFNNFYYNQIKKKKTKYIIRLNVPVSKTIKVYDLLRGNISINSNVIDDKVLVKSDGNVTYHLANVIDDHLMKITHVIKGEEWISSFPILHVLYYYFNWKMPKFIHLPLILNSFGKGKLSKRNYNKLNIPIFPLKWKDPIKLKTILGYRELGYFPDALLNMLALFGWNPGCEQEIFSLKELIATFSLKDINFSSARFDKQKIDWINHRHLQSRSIDELTRLVKLCLNEQKIYFNNDKTIKQIILRIRSQCTFVYQIIEKAIYLFKKPTLKKNYIKKQIINIKITKKILFLIIEWFNNYDKNNLKLLRLFLAKLAFKKNINIHYFLKLLRLSLVGKLVGLEILFIITKLKTQDIIQRICNVILLLN</sequence>
<comment type="function">
    <text evidence="8">Catalyzes the attachment of glutamate to tRNA(Glu) in a two-step reaction: glutamate is first activated by ATP to form Glu-AMP and then transferred to the acceptor end of tRNA(Glu).</text>
</comment>
<comment type="subcellular location">
    <subcellularLocation>
        <location evidence="8">Cytoplasm</location>
    </subcellularLocation>
</comment>
<dbReference type="InterPro" id="IPR001412">
    <property type="entry name" value="aa-tRNA-synth_I_CS"/>
</dbReference>
<keyword evidence="4 8" id="KW-0547">Nucleotide-binding</keyword>
<keyword evidence="7 8" id="KW-0030">Aminoacyl-tRNA synthetase</keyword>
<dbReference type="SUPFAM" id="SSF52374">
    <property type="entry name" value="Nucleotidylyl transferase"/>
    <property type="match status" value="1"/>
</dbReference>
<evidence type="ECO:0000259" key="10">
    <source>
        <dbReference type="Pfam" id="PF19269"/>
    </source>
</evidence>
<comment type="caution">
    <text evidence="8">Lacks conserved residue(s) required for the propagation of feature annotation.</text>
</comment>
<comment type="catalytic activity">
    <reaction evidence="8">
        <text>tRNA(Glu) + L-glutamate + ATP = L-glutamyl-tRNA(Glu) + AMP + diphosphate</text>
        <dbReference type="Rhea" id="RHEA:23540"/>
        <dbReference type="Rhea" id="RHEA-COMP:9663"/>
        <dbReference type="Rhea" id="RHEA-COMP:9680"/>
        <dbReference type="ChEBI" id="CHEBI:29985"/>
        <dbReference type="ChEBI" id="CHEBI:30616"/>
        <dbReference type="ChEBI" id="CHEBI:33019"/>
        <dbReference type="ChEBI" id="CHEBI:78442"/>
        <dbReference type="ChEBI" id="CHEBI:78520"/>
        <dbReference type="ChEBI" id="CHEBI:456215"/>
        <dbReference type="EC" id="6.1.1.17"/>
    </reaction>
</comment>
<dbReference type="Pfam" id="PF19269">
    <property type="entry name" value="Anticodon_2"/>
    <property type="match status" value="1"/>
</dbReference>
<dbReference type="InterPro" id="IPR020058">
    <property type="entry name" value="Glu/Gln-tRNA-synth_Ib_cat-dom"/>
</dbReference>
<evidence type="ECO:0000256" key="2">
    <source>
        <dbReference type="ARBA" id="ARBA00022490"/>
    </source>
</evidence>
<dbReference type="GO" id="GO:0005829">
    <property type="term" value="C:cytosol"/>
    <property type="evidence" value="ECO:0007669"/>
    <property type="project" value="TreeGrafter"/>
</dbReference>
<dbReference type="RefSeq" id="WP_158380325.1">
    <property type="nucleotide sequence ID" value="NZ_CP028359.1"/>
</dbReference>
<evidence type="ECO:0000256" key="8">
    <source>
        <dbReference type="HAMAP-Rule" id="MF_00022"/>
    </source>
</evidence>
<evidence type="ECO:0000259" key="9">
    <source>
        <dbReference type="Pfam" id="PF00749"/>
    </source>
</evidence>
<dbReference type="Proteomes" id="UP000257017">
    <property type="component" value="Chromosome"/>
</dbReference>
<proteinExistence type="inferred from homology"/>
<dbReference type="AlphaFoldDB" id="A0A346E0V4"/>
<comment type="subunit">
    <text evidence="8">Monomer.</text>
</comment>
<dbReference type="GO" id="GO:0008270">
    <property type="term" value="F:zinc ion binding"/>
    <property type="evidence" value="ECO:0007669"/>
    <property type="project" value="InterPro"/>
</dbReference>
<dbReference type="InterPro" id="IPR020061">
    <property type="entry name" value="Glu_tRNA_lig_a-bdl"/>
</dbReference>
<dbReference type="GO" id="GO:0004818">
    <property type="term" value="F:glutamate-tRNA ligase activity"/>
    <property type="evidence" value="ECO:0007669"/>
    <property type="project" value="UniProtKB-UniRule"/>
</dbReference>
<dbReference type="PRINTS" id="PR00987">
    <property type="entry name" value="TRNASYNTHGLU"/>
</dbReference>
<evidence type="ECO:0000313" key="11">
    <source>
        <dbReference type="EMBL" id="AXN02609.1"/>
    </source>
</evidence>
<dbReference type="OrthoDB" id="9807503at2"/>
<evidence type="ECO:0000256" key="7">
    <source>
        <dbReference type="ARBA" id="ARBA00023146"/>
    </source>
</evidence>
<dbReference type="PANTHER" id="PTHR43311:SF2">
    <property type="entry name" value="GLUTAMATE--TRNA LIGASE, MITOCHONDRIAL-RELATED"/>
    <property type="match status" value="1"/>
</dbReference>
<feature type="domain" description="Glutamyl/glutaminyl-tRNA synthetase class Ib catalytic" evidence="9">
    <location>
        <begin position="4"/>
        <end position="342"/>
    </location>
</feature>
<dbReference type="InterPro" id="IPR045462">
    <property type="entry name" value="aa-tRNA-synth_I_cd-bd"/>
</dbReference>
<dbReference type="InterPro" id="IPR000924">
    <property type="entry name" value="Glu/Gln-tRNA-synth"/>
</dbReference>
<accession>A0A346E0V4</accession>
<dbReference type="InterPro" id="IPR033910">
    <property type="entry name" value="GluRS_core"/>
</dbReference>
<organism evidence="11 12">
    <name type="scientific">Candidatus Karelsulcia muelleri</name>
    <dbReference type="NCBI Taxonomy" id="336810"/>
    <lineage>
        <taxon>Bacteria</taxon>
        <taxon>Pseudomonadati</taxon>
        <taxon>Bacteroidota</taxon>
        <taxon>Flavobacteriia</taxon>
        <taxon>Flavobacteriales</taxon>
        <taxon>Candidatus Karelsulcia</taxon>
    </lineage>
</organism>
<dbReference type="GO" id="GO:0000049">
    <property type="term" value="F:tRNA binding"/>
    <property type="evidence" value="ECO:0007669"/>
    <property type="project" value="InterPro"/>
</dbReference>
<feature type="short sequence motif" description="'HIGH' region" evidence="8">
    <location>
        <begin position="10"/>
        <end position="20"/>
    </location>
</feature>
<dbReference type="Gene3D" id="3.90.800.10">
    <property type="entry name" value="Glutamyl-tRNA Synthetase, Domain 3"/>
    <property type="match status" value="1"/>
</dbReference>
<dbReference type="GO" id="GO:0005524">
    <property type="term" value="F:ATP binding"/>
    <property type="evidence" value="ECO:0007669"/>
    <property type="project" value="UniProtKB-UniRule"/>
</dbReference>
<dbReference type="CDD" id="cd00808">
    <property type="entry name" value="GluRS_core"/>
    <property type="match status" value="1"/>
</dbReference>
<evidence type="ECO:0000313" key="12">
    <source>
        <dbReference type="Proteomes" id="UP000257017"/>
    </source>
</evidence>
<evidence type="ECO:0000256" key="4">
    <source>
        <dbReference type="ARBA" id="ARBA00022741"/>
    </source>
</evidence>
<dbReference type="SUPFAM" id="SSF48163">
    <property type="entry name" value="An anticodon-binding domain of class I aminoacyl-tRNA synthetases"/>
    <property type="match status" value="1"/>
</dbReference>
<dbReference type="EC" id="6.1.1.17" evidence="8"/>
<dbReference type="PROSITE" id="PS00178">
    <property type="entry name" value="AA_TRNA_LIGASE_I"/>
    <property type="match status" value="1"/>
</dbReference>
<evidence type="ECO:0000256" key="1">
    <source>
        <dbReference type="ARBA" id="ARBA00007894"/>
    </source>
</evidence>
<dbReference type="InterPro" id="IPR008925">
    <property type="entry name" value="aa_tRNA-synth_I_cd-bd_sf"/>
</dbReference>
<feature type="short sequence motif" description="'KMSKS' region" evidence="8">
    <location>
        <begin position="256"/>
        <end position="260"/>
    </location>
</feature>
<dbReference type="PANTHER" id="PTHR43311">
    <property type="entry name" value="GLUTAMATE--TRNA LIGASE"/>
    <property type="match status" value="1"/>
</dbReference>
<gene>
    <name evidence="8" type="primary">gltX</name>
    <name evidence="11" type="ORF">C9I73_068</name>
</gene>
<dbReference type="HAMAP" id="MF_00022">
    <property type="entry name" value="Glu_tRNA_synth_type1"/>
    <property type="match status" value="1"/>
</dbReference>
<keyword evidence="2 8" id="KW-0963">Cytoplasm</keyword>
<evidence type="ECO:0000256" key="3">
    <source>
        <dbReference type="ARBA" id="ARBA00022598"/>
    </source>
</evidence>
<comment type="similarity">
    <text evidence="1 8">Belongs to the class-I aminoacyl-tRNA synthetase family. Glutamate--tRNA ligase type 1 subfamily.</text>
</comment>
<evidence type="ECO:0000256" key="6">
    <source>
        <dbReference type="ARBA" id="ARBA00022917"/>
    </source>
</evidence>
<protein>
    <recommendedName>
        <fullName evidence="8">Glutamate--tRNA ligase</fullName>
        <ecNumber evidence="8">6.1.1.17</ecNumber>
    </recommendedName>
    <alternativeName>
        <fullName evidence="8">Glutamyl-tRNA synthetase</fullName>
        <shortName evidence="8">GluRS</shortName>
    </alternativeName>
</protein>
<dbReference type="GO" id="GO:0006424">
    <property type="term" value="P:glutamyl-tRNA aminoacylation"/>
    <property type="evidence" value="ECO:0007669"/>
    <property type="project" value="UniProtKB-UniRule"/>
</dbReference>
<dbReference type="EMBL" id="CP028359">
    <property type="protein sequence ID" value="AXN02609.1"/>
    <property type="molecule type" value="Genomic_DNA"/>
</dbReference>
<evidence type="ECO:0000256" key="5">
    <source>
        <dbReference type="ARBA" id="ARBA00022840"/>
    </source>
</evidence>
<dbReference type="Gene3D" id="3.40.50.620">
    <property type="entry name" value="HUPs"/>
    <property type="match status" value="1"/>
</dbReference>
<dbReference type="InterPro" id="IPR014729">
    <property type="entry name" value="Rossmann-like_a/b/a_fold"/>
</dbReference>
<feature type="binding site" evidence="8">
    <location>
        <position position="259"/>
    </location>
    <ligand>
        <name>ATP</name>
        <dbReference type="ChEBI" id="CHEBI:30616"/>
    </ligand>
</feature>
<dbReference type="FunFam" id="3.40.50.620:FF:000127">
    <property type="entry name" value="Glutamate--tRNA ligase"/>
    <property type="match status" value="1"/>
</dbReference>
<reference evidence="11 12" key="1">
    <citation type="submission" date="2018-03" db="EMBL/GenBank/DDBJ databases">
        <title>A parallel universe: an anciently diverged bacterial symbiosis in a Hawaiian planthopper (Hemiptera: Cixiidae) reveals rearranged nutritional responsibilities.</title>
        <authorList>
            <person name="Bennett G."/>
            <person name="Mao M."/>
        </authorList>
    </citation>
    <scope>NUCLEOTIDE SEQUENCE [LARGE SCALE GENOMIC DNA]</scope>
    <source>
        <strain evidence="11 12">OLIH</strain>
    </source>
</reference>
<dbReference type="Pfam" id="PF00749">
    <property type="entry name" value="tRNA-synt_1c"/>
    <property type="match status" value="1"/>
</dbReference>
<keyword evidence="5 8" id="KW-0067">ATP-binding</keyword>
<dbReference type="InterPro" id="IPR004527">
    <property type="entry name" value="Glu-tRNA-ligase_bac/mito"/>
</dbReference>
<dbReference type="InterPro" id="IPR049940">
    <property type="entry name" value="GluQ/Sye"/>
</dbReference>
<keyword evidence="3 8" id="KW-0436">Ligase</keyword>
<dbReference type="Gene3D" id="1.10.1160.10">
    <property type="entry name" value="Glutamyl-trna Synthetase, Domain 2"/>
    <property type="match status" value="1"/>
</dbReference>
<name>A0A346E0V4_9FLAO</name>
<feature type="domain" description="Aminoacyl-tRNA synthetase class I anticodon-binding" evidence="10">
    <location>
        <begin position="370"/>
        <end position="498"/>
    </location>
</feature>